<sequence length="197" mass="22570">MKITPVEITNKDFKRTMRGYSTDEVDEFLDEIVEDFEALYRENASLKEKIEGFNEKIEYYANLEKTLQSTLVLAQNTADATKNQAEREAEHILENAQAKAQAIIENTNKDNENLKREYEKYRMEFSNFKMRVLNFMESQMSSFTSASEEIERGTLGTSSLKVAGLSPQEGLLEQKGSRDKTVYGDSGFNEEEVEIKG</sequence>
<evidence type="ECO:0000256" key="1">
    <source>
        <dbReference type="ARBA" id="ARBA00004496"/>
    </source>
</evidence>
<evidence type="ECO:0000256" key="7">
    <source>
        <dbReference type="SAM" id="Coils"/>
    </source>
</evidence>
<feature type="region of interest" description="Disordered" evidence="8">
    <location>
        <begin position="166"/>
        <end position="197"/>
    </location>
</feature>
<keyword evidence="4" id="KW-0132">Cell division</keyword>
<gene>
    <name evidence="9" type="ORF">J3A84_01690</name>
</gene>
<dbReference type="PANTHER" id="PTHR35794">
    <property type="entry name" value="CELL DIVISION PROTEIN DIVIVA"/>
    <property type="match status" value="1"/>
</dbReference>
<evidence type="ECO:0000256" key="3">
    <source>
        <dbReference type="ARBA" id="ARBA00022490"/>
    </source>
</evidence>
<protein>
    <submittedName>
        <fullName evidence="9">DivIVA domain-containing protein</fullName>
    </submittedName>
</protein>
<feature type="compositionally biased region" description="Acidic residues" evidence="8">
    <location>
        <begin position="188"/>
        <end position="197"/>
    </location>
</feature>
<feature type="coiled-coil region" evidence="7">
    <location>
        <begin position="82"/>
        <end position="131"/>
    </location>
</feature>
<evidence type="ECO:0000313" key="9">
    <source>
        <dbReference type="EMBL" id="MBO1263755.1"/>
    </source>
</evidence>
<evidence type="ECO:0000313" key="10">
    <source>
        <dbReference type="Proteomes" id="UP000664218"/>
    </source>
</evidence>
<dbReference type="GO" id="GO:0051301">
    <property type="term" value="P:cell division"/>
    <property type="evidence" value="ECO:0007669"/>
    <property type="project" value="UniProtKB-KW"/>
</dbReference>
<dbReference type="RefSeq" id="WP_207598260.1">
    <property type="nucleotide sequence ID" value="NZ_JAFNJU010000001.1"/>
</dbReference>
<dbReference type="EMBL" id="JAFNJU010000001">
    <property type="protein sequence ID" value="MBO1263755.1"/>
    <property type="molecule type" value="Genomic_DNA"/>
</dbReference>
<comment type="caution">
    <text evidence="9">The sequence shown here is derived from an EMBL/GenBank/DDBJ whole genome shotgun (WGS) entry which is preliminary data.</text>
</comment>
<organism evidence="9 10">
    <name type="scientific">Proteiniclasticum aestuarii</name>
    <dbReference type="NCBI Taxonomy" id="2817862"/>
    <lineage>
        <taxon>Bacteria</taxon>
        <taxon>Bacillati</taxon>
        <taxon>Bacillota</taxon>
        <taxon>Clostridia</taxon>
        <taxon>Eubacteriales</taxon>
        <taxon>Clostridiaceae</taxon>
        <taxon>Proteiniclasticum</taxon>
    </lineage>
</organism>
<feature type="coiled-coil region" evidence="7">
    <location>
        <begin position="29"/>
        <end position="56"/>
    </location>
</feature>
<keyword evidence="6" id="KW-0131">Cell cycle</keyword>
<keyword evidence="3" id="KW-0963">Cytoplasm</keyword>
<evidence type="ECO:0000256" key="8">
    <source>
        <dbReference type="SAM" id="MobiDB-lite"/>
    </source>
</evidence>
<dbReference type="AlphaFoldDB" id="A0A939H8T9"/>
<keyword evidence="5 7" id="KW-0175">Coiled coil</keyword>
<dbReference type="Proteomes" id="UP000664218">
    <property type="component" value="Unassembled WGS sequence"/>
</dbReference>
<dbReference type="InterPro" id="IPR019933">
    <property type="entry name" value="DivIVA_domain"/>
</dbReference>
<keyword evidence="10" id="KW-1185">Reference proteome</keyword>
<proteinExistence type="inferred from homology"/>
<comment type="subcellular location">
    <subcellularLocation>
        <location evidence="1">Cytoplasm</location>
    </subcellularLocation>
</comment>
<evidence type="ECO:0000256" key="4">
    <source>
        <dbReference type="ARBA" id="ARBA00022618"/>
    </source>
</evidence>
<evidence type="ECO:0000256" key="5">
    <source>
        <dbReference type="ARBA" id="ARBA00023054"/>
    </source>
</evidence>
<evidence type="ECO:0000256" key="6">
    <source>
        <dbReference type="ARBA" id="ARBA00023306"/>
    </source>
</evidence>
<dbReference type="PANTHER" id="PTHR35794:SF2">
    <property type="entry name" value="CELL DIVISION PROTEIN DIVIVA"/>
    <property type="match status" value="1"/>
</dbReference>
<dbReference type="Gene3D" id="6.10.250.660">
    <property type="match status" value="1"/>
</dbReference>
<name>A0A939H8T9_9CLOT</name>
<comment type="similarity">
    <text evidence="2">Belongs to the DivIVA family.</text>
</comment>
<dbReference type="InterPro" id="IPR007793">
    <property type="entry name" value="DivIVA_fam"/>
</dbReference>
<dbReference type="GO" id="GO:0005737">
    <property type="term" value="C:cytoplasm"/>
    <property type="evidence" value="ECO:0007669"/>
    <property type="project" value="UniProtKB-SubCell"/>
</dbReference>
<dbReference type="Pfam" id="PF05103">
    <property type="entry name" value="DivIVA"/>
    <property type="match status" value="1"/>
</dbReference>
<accession>A0A939H8T9</accession>
<dbReference type="NCBIfam" id="TIGR03544">
    <property type="entry name" value="DivI1A_domain"/>
    <property type="match status" value="1"/>
</dbReference>
<reference evidence="9" key="1">
    <citation type="submission" date="2021-03" db="EMBL/GenBank/DDBJ databases">
        <title>Proteiniclasticum marinus sp. nov., isolated from tidal flat sediment.</title>
        <authorList>
            <person name="Namirimu T."/>
            <person name="Yang J.-A."/>
            <person name="Yang S.-H."/>
            <person name="Kim Y.-J."/>
            <person name="Kwon K.K."/>
        </authorList>
    </citation>
    <scope>NUCLEOTIDE SEQUENCE</scope>
    <source>
        <strain evidence="9">SCR006</strain>
    </source>
</reference>
<evidence type="ECO:0000256" key="2">
    <source>
        <dbReference type="ARBA" id="ARBA00009008"/>
    </source>
</evidence>